<dbReference type="InterPro" id="IPR016181">
    <property type="entry name" value="Acyl_CoA_acyltransferase"/>
</dbReference>
<dbReference type="PROSITE" id="PS51186">
    <property type="entry name" value="GNAT"/>
    <property type="match status" value="1"/>
</dbReference>
<dbReference type="RefSeq" id="WP_289475348.1">
    <property type="nucleotide sequence ID" value="NZ_JAUCMN010000013.1"/>
</dbReference>
<dbReference type="EMBL" id="JAUCMN010000013">
    <property type="protein sequence ID" value="MDM7893049.1"/>
    <property type="molecule type" value="Genomic_DNA"/>
</dbReference>
<keyword evidence="1" id="KW-0808">Transferase</keyword>
<organism evidence="4 5">
    <name type="scientific">Curtobacterium caseinilyticum</name>
    <dbReference type="NCBI Taxonomy" id="3055137"/>
    <lineage>
        <taxon>Bacteria</taxon>
        <taxon>Bacillati</taxon>
        <taxon>Actinomycetota</taxon>
        <taxon>Actinomycetes</taxon>
        <taxon>Micrococcales</taxon>
        <taxon>Microbacteriaceae</taxon>
        <taxon>Curtobacterium</taxon>
    </lineage>
</organism>
<sequence>MITIETVAPTTAMAADIVREYMADVAGRWYQRPVTDDELSQALQDEPYGDLQGATGVLLVAVESERPVGCAGVRFLGSVAELTKVFTVPSHRGRGLGSQLLRAAEQVCRQRSMSTVRLDTRAALAEACAMYERNGYERVKPFNDERYSDRWYSKTLVASVR</sequence>
<feature type="domain" description="N-acetyltransferase" evidence="3">
    <location>
        <begin position="2"/>
        <end position="157"/>
    </location>
</feature>
<accession>A0ABT7TTW5</accession>
<protein>
    <submittedName>
        <fullName evidence="4">GNAT family N-acetyltransferase</fullName>
    </submittedName>
</protein>
<dbReference type="InterPro" id="IPR000182">
    <property type="entry name" value="GNAT_dom"/>
</dbReference>
<dbReference type="Pfam" id="PF00583">
    <property type="entry name" value="Acetyltransf_1"/>
    <property type="match status" value="1"/>
</dbReference>
<dbReference type="CDD" id="cd04301">
    <property type="entry name" value="NAT_SF"/>
    <property type="match status" value="1"/>
</dbReference>
<proteinExistence type="predicted"/>
<gene>
    <name evidence="4" type="ORF">QUG93_15265</name>
</gene>
<evidence type="ECO:0000313" key="4">
    <source>
        <dbReference type="EMBL" id="MDM7893049.1"/>
    </source>
</evidence>
<comment type="caution">
    <text evidence="4">The sequence shown here is derived from an EMBL/GenBank/DDBJ whole genome shotgun (WGS) entry which is preliminary data.</text>
</comment>
<keyword evidence="2" id="KW-0012">Acyltransferase</keyword>
<evidence type="ECO:0000313" key="5">
    <source>
        <dbReference type="Proteomes" id="UP001236404"/>
    </source>
</evidence>
<evidence type="ECO:0000256" key="2">
    <source>
        <dbReference type="ARBA" id="ARBA00023315"/>
    </source>
</evidence>
<name>A0ABT7TTW5_9MICO</name>
<dbReference type="PANTHER" id="PTHR43877:SF2">
    <property type="entry name" value="AMINOALKYLPHOSPHONATE N-ACETYLTRANSFERASE-RELATED"/>
    <property type="match status" value="1"/>
</dbReference>
<keyword evidence="5" id="KW-1185">Reference proteome</keyword>
<dbReference type="Proteomes" id="UP001236404">
    <property type="component" value="Unassembled WGS sequence"/>
</dbReference>
<dbReference type="SUPFAM" id="SSF55729">
    <property type="entry name" value="Acyl-CoA N-acyltransferases (Nat)"/>
    <property type="match status" value="1"/>
</dbReference>
<dbReference type="Gene3D" id="3.40.630.30">
    <property type="match status" value="1"/>
</dbReference>
<reference evidence="4 5" key="1">
    <citation type="submission" date="2023-06" db="EMBL/GenBank/DDBJ databases">
        <authorList>
            <person name="Feng G."/>
            <person name="Li J."/>
            <person name="Zhu H."/>
        </authorList>
    </citation>
    <scope>NUCLEOTIDE SEQUENCE [LARGE SCALE GENOMIC DNA]</scope>
    <source>
        <strain evidence="4 5">RHCKG28</strain>
    </source>
</reference>
<dbReference type="PANTHER" id="PTHR43877">
    <property type="entry name" value="AMINOALKYLPHOSPHONATE N-ACETYLTRANSFERASE-RELATED-RELATED"/>
    <property type="match status" value="1"/>
</dbReference>
<evidence type="ECO:0000259" key="3">
    <source>
        <dbReference type="PROSITE" id="PS51186"/>
    </source>
</evidence>
<evidence type="ECO:0000256" key="1">
    <source>
        <dbReference type="ARBA" id="ARBA00022679"/>
    </source>
</evidence>
<dbReference type="InterPro" id="IPR050832">
    <property type="entry name" value="Bact_Acetyltransf"/>
</dbReference>